<reference evidence="3" key="1">
    <citation type="journal article" date="2014" name="Int. J. Syst. Evol. Microbiol.">
        <title>Complete genome sequence of Corynebacterium casei LMG S-19264T (=DSM 44701T), isolated from a smear-ripened cheese.</title>
        <authorList>
            <consortium name="US DOE Joint Genome Institute (JGI-PGF)"/>
            <person name="Walter F."/>
            <person name="Albersmeier A."/>
            <person name="Kalinowski J."/>
            <person name="Ruckert C."/>
        </authorList>
    </citation>
    <scope>NUCLEOTIDE SEQUENCE</scope>
    <source>
        <strain evidence="3">CGMCC 4.7272</strain>
    </source>
</reference>
<keyword evidence="4" id="KW-1185">Reference proteome</keyword>
<evidence type="ECO:0000256" key="2">
    <source>
        <dbReference type="SAM" id="Phobius"/>
    </source>
</evidence>
<gene>
    <name evidence="3" type="ORF">GCM10012282_29840</name>
</gene>
<evidence type="ECO:0000313" key="4">
    <source>
        <dbReference type="Proteomes" id="UP000625682"/>
    </source>
</evidence>
<organism evidence="3 4">
    <name type="scientific">Streptomyces lacrimifluminis</name>
    <dbReference type="NCBI Taxonomy" id="1500077"/>
    <lineage>
        <taxon>Bacteria</taxon>
        <taxon>Bacillati</taxon>
        <taxon>Actinomycetota</taxon>
        <taxon>Actinomycetes</taxon>
        <taxon>Kitasatosporales</taxon>
        <taxon>Streptomycetaceae</taxon>
        <taxon>Streptomyces</taxon>
    </lineage>
</organism>
<name>A0A917NV21_9ACTN</name>
<accession>A0A917NV21</accession>
<evidence type="ECO:0000313" key="3">
    <source>
        <dbReference type="EMBL" id="GGJ31271.1"/>
    </source>
</evidence>
<reference evidence="3" key="2">
    <citation type="submission" date="2020-09" db="EMBL/GenBank/DDBJ databases">
        <authorList>
            <person name="Sun Q."/>
            <person name="Zhou Y."/>
        </authorList>
    </citation>
    <scope>NUCLEOTIDE SEQUENCE</scope>
    <source>
        <strain evidence="3">CGMCC 4.7272</strain>
    </source>
</reference>
<dbReference type="EMBL" id="BMMU01000008">
    <property type="protein sequence ID" value="GGJ31271.1"/>
    <property type="molecule type" value="Genomic_DNA"/>
</dbReference>
<feature type="transmembrane region" description="Helical" evidence="2">
    <location>
        <begin position="104"/>
        <end position="124"/>
    </location>
</feature>
<feature type="transmembrane region" description="Helical" evidence="2">
    <location>
        <begin position="145"/>
        <end position="166"/>
    </location>
</feature>
<keyword evidence="2" id="KW-0812">Transmembrane</keyword>
<feature type="compositionally biased region" description="Gly residues" evidence="1">
    <location>
        <begin position="1"/>
        <end position="10"/>
    </location>
</feature>
<keyword evidence="2" id="KW-0472">Membrane</keyword>
<sequence>MRGYADGGHGQSTAPLWRGTASRYPLPDPTQGTGGSMSAEPRSDRPTAQHAQRTFAGNVLFATGFLSVAATTLGGAFACVFLMLRLGDSAPLSSLIHEDGRGGLVVGGIVLGAVTGLFLPVTLFRVVRGSKDIPRLGAGEASRKILVLLAFDVYVFVLAVVVSLLGWILPEFVMNLVAVVVLGFSYAPVMLFPWEKFGLDGVIGIRRPGSPRPSASPQTD</sequence>
<comment type="caution">
    <text evidence="3">The sequence shown here is derived from an EMBL/GenBank/DDBJ whole genome shotgun (WGS) entry which is preliminary data.</text>
</comment>
<evidence type="ECO:0000256" key="1">
    <source>
        <dbReference type="SAM" id="MobiDB-lite"/>
    </source>
</evidence>
<keyword evidence="2" id="KW-1133">Transmembrane helix</keyword>
<proteinExistence type="predicted"/>
<feature type="region of interest" description="Disordered" evidence="1">
    <location>
        <begin position="1"/>
        <end position="49"/>
    </location>
</feature>
<dbReference type="AlphaFoldDB" id="A0A917NV21"/>
<dbReference type="Proteomes" id="UP000625682">
    <property type="component" value="Unassembled WGS sequence"/>
</dbReference>
<protein>
    <submittedName>
        <fullName evidence="3">Uncharacterized protein</fullName>
    </submittedName>
</protein>
<feature type="transmembrane region" description="Helical" evidence="2">
    <location>
        <begin position="172"/>
        <end position="192"/>
    </location>
</feature>
<feature type="transmembrane region" description="Helical" evidence="2">
    <location>
        <begin position="59"/>
        <end position="84"/>
    </location>
</feature>